<evidence type="ECO:0000313" key="3">
    <source>
        <dbReference type="Proteomes" id="UP000799778"/>
    </source>
</evidence>
<accession>A0A6A5Y4W7</accession>
<organism evidence="2 3">
    <name type="scientific">Aaosphaeria arxii CBS 175.79</name>
    <dbReference type="NCBI Taxonomy" id="1450172"/>
    <lineage>
        <taxon>Eukaryota</taxon>
        <taxon>Fungi</taxon>
        <taxon>Dikarya</taxon>
        <taxon>Ascomycota</taxon>
        <taxon>Pezizomycotina</taxon>
        <taxon>Dothideomycetes</taxon>
        <taxon>Pleosporomycetidae</taxon>
        <taxon>Pleosporales</taxon>
        <taxon>Pleosporales incertae sedis</taxon>
        <taxon>Aaosphaeria</taxon>
    </lineage>
</organism>
<keyword evidence="3" id="KW-1185">Reference proteome</keyword>
<feature type="region of interest" description="Disordered" evidence="1">
    <location>
        <begin position="159"/>
        <end position="185"/>
    </location>
</feature>
<protein>
    <submittedName>
        <fullName evidence="2">Uncharacterized protein</fullName>
    </submittedName>
</protein>
<dbReference type="GeneID" id="54289159"/>
<dbReference type="OrthoDB" id="5364171at2759"/>
<dbReference type="EMBL" id="ML978067">
    <property type="protein sequence ID" value="KAF2020253.1"/>
    <property type="molecule type" value="Genomic_DNA"/>
</dbReference>
<dbReference type="RefSeq" id="XP_033388592.1">
    <property type="nucleotide sequence ID" value="XM_033531762.1"/>
</dbReference>
<feature type="region of interest" description="Disordered" evidence="1">
    <location>
        <begin position="323"/>
        <end position="351"/>
    </location>
</feature>
<evidence type="ECO:0000313" key="2">
    <source>
        <dbReference type="EMBL" id="KAF2020253.1"/>
    </source>
</evidence>
<evidence type="ECO:0000256" key="1">
    <source>
        <dbReference type="SAM" id="MobiDB-lite"/>
    </source>
</evidence>
<proteinExistence type="predicted"/>
<feature type="region of interest" description="Disordered" evidence="1">
    <location>
        <begin position="366"/>
        <end position="389"/>
    </location>
</feature>
<sequence length="389" mass="42105">MARPKSMPDFASLLDTAYTPLTTGKGRPRKKPSISLAAGLIMNSENQSPRTILDTSEESQEHIQEGWSNGLFYAYAQKSDYAQSPPYILTFASASVAEEWWRLVQAEYPGSKRAGPQLFILKGDDMQEQIQDNPKFYGLRNKWFYTPSESAAAGVIPLQDSKGHPVGTAPIPASRPASKDGTKEPDFDMASLTAALDRMNSMISENSAQIRALSVAQSEGLQRMQEINESNSTQIKALADGQAKLQSLMDQNASHYIALSNSSFSNQEQVKGVLQTNAEQIRSLADGQSKLATTCAGLMKTIDNLGRSVGKVGDTVKDLAASQGENAARSDAGSTAPFSAVGNRISPPPRKLNRRIKGVWYEYDASPASSPRHSVGFLETPPKSPSART</sequence>
<reference evidence="2" key="1">
    <citation type="journal article" date="2020" name="Stud. Mycol.">
        <title>101 Dothideomycetes genomes: a test case for predicting lifestyles and emergence of pathogens.</title>
        <authorList>
            <person name="Haridas S."/>
            <person name="Albert R."/>
            <person name="Binder M."/>
            <person name="Bloem J."/>
            <person name="Labutti K."/>
            <person name="Salamov A."/>
            <person name="Andreopoulos B."/>
            <person name="Baker S."/>
            <person name="Barry K."/>
            <person name="Bills G."/>
            <person name="Bluhm B."/>
            <person name="Cannon C."/>
            <person name="Castanera R."/>
            <person name="Culley D."/>
            <person name="Daum C."/>
            <person name="Ezra D."/>
            <person name="Gonzalez J."/>
            <person name="Henrissat B."/>
            <person name="Kuo A."/>
            <person name="Liang C."/>
            <person name="Lipzen A."/>
            <person name="Lutzoni F."/>
            <person name="Magnuson J."/>
            <person name="Mondo S."/>
            <person name="Nolan M."/>
            <person name="Ohm R."/>
            <person name="Pangilinan J."/>
            <person name="Park H.-J."/>
            <person name="Ramirez L."/>
            <person name="Alfaro M."/>
            <person name="Sun H."/>
            <person name="Tritt A."/>
            <person name="Yoshinaga Y."/>
            <person name="Zwiers L.-H."/>
            <person name="Turgeon B."/>
            <person name="Goodwin S."/>
            <person name="Spatafora J."/>
            <person name="Crous P."/>
            <person name="Grigoriev I."/>
        </authorList>
    </citation>
    <scope>NUCLEOTIDE SEQUENCE</scope>
    <source>
        <strain evidence="2">CBS 175.79</strain>
    </source>
</reference>
<dbReference type="AlphaFoldDB" id="A0A6A5Y4W7"/>
<name>A0A6A5Y4W7_9PLEO</name>
<dbReference type="Proteomes" id="UP000799778">
    <property type="component" value="Unassembled WGS sequence"/>
</dbReference>
<gene>
    <name evidence="2" type="ORF">BU24DRAFT_459849</name>
</gene>